<protein>
    <submittedName>
        <fullName evidence="2">Uncharacterized protein</fullName>
    </submittedName>
</protein>
<reference evidence="2 3" key="1">
    <citation type="journal article" date="2014" name="Curr. Microbiol.">
        <title>Spirosoma radiotolerans sp. nov., a gamma-radiation-resistant bacterium isolated from gamma ray-irradiated soil.</title>
        <authorList>
            <person name="Lee J.J."/>
            <person name="Srinivasan S."/>
            <person name="Lim S."/>
            <person name="Joe M."/>
            <person name="Im S."/>
            <person name="Bae S.I."/>
            <person name="Park K.R."/>
            <person name="Han J.H."/>
            <person name="Park S.H."/>
            <person name="Joo B.M."/>
            <person name="Park S.J."/>
            <person name="Kim M.K."/>
        </authorList>
    </citation>
    <scope>NUCLEOTIDE SEQUENCE [LARGE SCALE GENOMIC DNA]</scope>
    <source>
        <strain evidence="2 3">DG5A</strain>
    </source>
</reference>
<dbReference type="AlphaFoldDB" id="A0A0E3ZX71"/>
<name>A0A0E3ZX71_9BACT</name>
<gene>
    <name evidence="2" type="ORF">SD10_16210</name>
</gene>
<evidence type="ECO:0000256" key="1">
    <source>
        <dbReference type="SAM" id="Phobius"/>
    </source>
</evidence>
<dbReference type="EMBL" id="CP010429">
    <property type="protein sequence ID" value="AKD56209.1"/>
    <property type="molecule type" value="Genomic_DNA"/>
</dbReference>
<dbReference type="KEGG" id="srd:SD10_16210"/>
<keyword evidence="3" id="KW-1185">Reference proteome</keyword>
<keyword evidence="1" id="KW-0472">Membrane</keyword>
<sequence>MSFNVKFGPTFRPHNTFLTNKVLSSSIIQKKFLLSGKAFRMKLNKFIVPFSVPGWLSALKQAGIYFLLKQILLKLHLSIFMYF</sequence>
<keyword evidence="1" id="KW-0812">Transmembrane</keyword>
<evidence type="ECO:0000313" key="2">
    <source>
        <dbReference type="EMBL" id="AKD56209.1"/>
    </source>
</evidence>
<keyword evidence="1" id="KW-1133">Transmembrane helix</keyword>
<organism evidence="2 3">
    <name type="scientific">Spirosoma radiotolerans</name>
    <dbReference type="NCBI Taxonomy" id="1379870"/>
    <lineage>
        <taxon>Bacteria</taxon>
        <taxon>Pseudomonadati</taxon>
        <taxon>Bacteroidota</taxon>
        <taxon>Cytophagia</taxon>
        <taxon>Cytophagales</taxon>
        <taxon>Cytophagaceae</taxon>
        <taxon>Spirosoma</taxon>
    </lineage>
</organism>
<dbReference type="Proteomes" id="UP000033054">
    <property type="component" value="Chromosome"/>
</dbReference>
<evidence type="ECO:0000313" key="3">
    <source>
        <dbReference type="Proteomes" id="UP000033054"/>
    </source>
</evidence>
<proteinExistence type="predicted"/>
<feature type="transmembrane region" description="Helical" evidence="1">
    <location>
        <begin position="46"/>
        <end position="68"/>
    </location>
</feature>
<dbReference type="HOGENOM" id="CLU_2540892_0_0_10"/>
<accession>A0A0E3ZX71</accession>